<sequence>MVSSLGIKVMVMVGFWDRGGFEIGIEFWVWFQYEGQSCLGCSQVRFRDRGQVQVESGFEGSILGFRNGIRVGFLGLGFSAQYKTPTPYFKTRPKSSFPNLTPTPVLDPGFKTPPWPWYRPLS</sequence>
<dbReference type="EMBL" id="BTGU01000004">
    <property type="protein sequence ID" value="GMN33803.1"/>
    <property type="molecule type" value="Genomic_DNA"/>
</dbReference>
<keyword evidence="2" id="KW-1185">Reference proteome</keyword>
<reference evidence="1" key="1">
    <citation type="submission" date="2023-07" db="EMBL/GenBank/DDBJ databases">
        <title>draft genome sequence of fig (Ficus carica).</title>
        <authorList>
            <person name="Takahashi T."/>
            <person name="Nishimura K."/>
        </authorList>
    </citation>
    <scope>NUCLEOTIDE SEQUENCE</scope>
</reference>
<organism evidence="1 2">
    <name type="scientific">Ficus carica</name>
    <name type="common">Common fig</name>
    <dbReference type="NCBI Taxonomy" id="3494"/>
    <lineage>
        <taxon>Eukaryota</taxon>
        <taxon>Viridiplantae</taxon>
        <taxon>Streptophyta</taxon>
        <taxon>Embryophyta</taxon>
        <taxon>Tracheophyta</taxon>
        <taxon>Spermatophyta</taxon>
        <taxon>Magnoliopsida</taxon>
        <taxon>eudicotyledons</taxon>
        <taxon>Gunneridae</taxon>
        <taxon>Pentapetalae</taxon>
        <taxon>rosids</taxon>
        <taxon>fabids</taxon>
        <taxon>Rosales</taxon>
        <taxon>Moraceae</taxon>
        <taxon>Ficeae</taxon>
        <taxon>Ficus</taxon>
    </lineage>
</organism>
<dbReference type="AlphaFoldDB" id="A0AA88CT22"/>
<comment type="caution">
    <text evidence="1">The sequence shown here is derived from an EMBL/GenBank/DDBJ whole genome shotgun (WGS) entry which is preliminary data.</text>
</comment>
<proteinExistence type="predicted"/>
<name>A0AA88CT22_FICCA</name>
<dbReference type="Proteomes" id="UP001187192">
    <property type="component" value="Unassembled WGS sequence"/>
</dbReference>
<evidence type="ECO:0000313" key="2">
    <source>
        <dbReference type="Proteomes" id="UP001187192"/>
    </source>
</evidence>
<protein>
    <submittedName>
        <fullName evidence="1">Uncharacterized protein</fullName>
    </submittedName>
</protein>
<gene>
    <name evidence="1" type="ORF">TIFTF001_004352</name>
</gene>
<evidence type="ECO:0000313" key="1">
    <source>
        <dbReference type="EMBL" id="GMN33803.1"/>
    </source>
</evidence>
<accession>A0AA88CT22</accession>